<dbReference type="SUPFAM" id="SSF55729">
    <property type="entry name" value="Acyl-CoA N-acyltransferases (Nat)"/>
    <property type="match status" value="1"/>
</dbReference>
<proteinExistence type="predicted"/>
<dbReference type="GO" id="GO:0016747">
    <property type="term" value="F:acyltransferase activity, transferring groups other than amino-acyl groups"/>
    <property type="evidence" value="ECO:0007669"/>
    <property type="project" value="InterPro"/>
</dbReference>
<evidence type="ECO:0000313" key="3">
    <source>
        <dbReference type="Proteomes" id="UP000077868"/>
    </source>
</evidence>
<dbReference type="EMBL" id="CP015079">
    <property type="protein sequence ID" value="ANH39177.1"/>
    <property type="molecule type" value="Genomic_DNA"/>
</dbReference>
<dbReference type="Gene3D" id="3.40.630.30">
    <property type="match status" value="1"/>
</dbReference>
<dbReference type="Pfam" id="PF13508">
    <property type="entry name" value="Acetyltransf_7"/>
    <property type="match status" value="1"/>
</dbReference>
<organism evidence="2 3">
    <name type="scientific">Nocardioides dokdonensis FR1436</name>
    <dbReference type="NCBI Taxonomy" id="1300347"/>
    <lineage>
        <taxon>Bacteria</taxon>
        <taxon>Bacillati</taxon>
        <taxon>Actinomycetota</taxon>
        <taxon>Actinomycetes</taxon>
        <taxon>Propionibacteriales</taxon>
        <taxon>Nocardioidaceae</taxon>
        <taxon>Nocardioides</taxon>
    </lineage>
</organism>
<dbReference type="Proteomes" id="UP000077868">
    <property type="component" value="Chromosome"/>
</dbReference>
<dbReference type="PATRIC" id="fig|1300347.3.peg.2756"/>
<evidence type="ECO:0000259" key="1">
    <source>
        <dbReference type="PROSITE" id="PS51186"/>
    </source>
</evidence>
<sequence>MIRFGDQPWRSAGYVEAVATDPEHQGAGVGTSAMERLHDEIAARWGVALLSTGRATGFYELLGWKRWLGLSYTETQAGVVLDGEHGGLMVFSRDPSALPDRTMTVTCQDRPGDAW</sequence>
<keyword evidence="3" id="KW-1185">Reference proteome</keyword>
<feature type="domain" description="N-acetyltransferase" evidence="1">
    <location>
        <begin position="1"/>
        <end position="94"/>
    </location>
</feature>
<reference evidence="2 3" key="1">
    <citation type="submission" date="2016-03" db="EMBL/GenBank/DDBJ databases">
        <title>Complete genome sequence of a soil Actinobacterium, Nocardioides dokdonensis FR1436.</title>
        <authorList>
            <person name="Kwon S.-K."/>
            <person name="Kim K."/>
            <person name="Kim J.F."/>
        </authorList>
    </citation>
    <scope>NUCLEOTIDE SEQUENCE [LARGE SCALE GENOMIC DNA]</scope>
    <source>
        <strain evidence="2 3">FR1436</strain>
    </source>
</reference>
<dbReference type="InterPro" id="IPR016181">
    <property type="entry name" value="Acyl_CoA_acyltransferase"/>
</dbReference>
<dbReference type="STRING" id="1300347.I601_2761"/>
<gene>
    <name evidence="2" type="ORF">I601_2761</name>
</gene>
<accession>A0A1A9GLH2</accession>
<dbReference type="PROSITE" id="PS51186">
    <property type="entry name" value="GNAT"/>
    <property type="match status" value="1"/>
</dbReference>
<dbReference type="CDD" id="cd04301">
    <property type="entry name" value="NAT_SF"/>
    <property type="match status" value="1"/>
</dbReference>
<dbReference type="AlphaFoldDB" id="A0A1A9GLH2"/>
<evidence type="ECO:0000313" key="2">
    <source>
        <dbReference type="EMBL" id="ANH39177.1"/>
    </source>
</evidence>
<dbReference type="InterPro" id="IPR000182">
    <property type="entry name" value="GNAT_dom"/>
</dbReference>
<name>A0A1A9GLH2_9ACTN</name>
<dbReference type="KEGG" id="ndk:I601_2761"/>
<protein>
    <recommendedName>
        <fullName evidence="1">N-acetyltransferase domain-containing protein</fullName>
    </recommendedName>
</protein>